<protein>
    <submittedName>
        <fullName evidence="3">Oidioi.mRNA.OKI2018_I69.PAR.g8793.t1.cds</fullName>
    </submittedName>
</protein>
<keyword evidence="2" id="KW-0812">Transmembrane</keyword>
<gene>
    <name evidence="3" type="ORF">OKIOD_LOCUS351</name>
</gene>
<dbReference type="EMBL" id="OU015568">
    <property type="protein sequence ID" value="CAG5077708.1"/>
    <property type="molecule type" value="Genomic_DNA"/>
</dbReference>
<dbReference type="Proteomes" id="UP001158576">
    <property type="component" value="Chromosome PAR"/>
</dbReference>
<feature type="region of interest" description="Disordered" evidence="1">
    <location>
        <begin position="49"/>
        <end position="80"/>
    </location>
</feature>
<proteinExistence type="predicted"/>
<evidence type="ECO:0000256" key="2">
    <source>
        <dbReference type="SAM" id="Phobius"/>
    </source>
</evidence>
<evidence type="ECO:0000313" key="4">
    <source>
        <dbReference type="Proteomes" id="UP001158576"/>
    </source>
</evidence>
<feature type="transmembrane region" description="Helical" evidence="2">
    <location>
        <begin position="20"/>
        <end position="42"/>
    </location>
</feature>
<name>A0ABN7RQ30_OIKDI</name>
<accession>A0ABN7RQ30</accession>
<keyword evidence="2" id="KW-1133">Transmembrane helix</keyword>
<evidence type="ECO:0000313" key="3">
    <source>
        <dbReference type="EMBL" id="CAG5077708.1"/>
    </source>
</evidence>
<reference evidence="3 4" key="1">
    <citation type="submission" date="2021-04" db="EMBL/GenBank/DDBJ databases">
        <authorList>
            <person name="Bliznina A."/>
        </authorList>
    </citation>
    <scope>NUCLEOTIDE SEQUENCE [LARGE SCALE GENOMIC DNA]</scope>
</reference>
<keyword evidence="4" id="KW-1185">Reference proteome</keyword>
<keyword evidence="2" id="KW-0472">Membrane</keyword>
<sequence>MENKDDLIFKTYKPKLTNFAWWIEFAKICAFCVTIISIFLYWHFKKESAPKGQLEKEDKTNYENDKRSSFLSPYKNRSLSDDTTSFLFESLSLNKSK</sequence>
<organism evidence="3 4">
    <name type="scientific">Oikopleura dioica</name>
    <name type="common">Tunicate</name>
    <dbReference type="NCBI Taxonomy" id="34765"/>
    <lineage>
        <taxon>Eukaryota</taxon>
        <taxon>Metazoa</taxon>
        <taxon>Chordata</taxon>
        <taxon>Tunicata</taxon>
        <taxon>Appendicularia</taxon>
        <taxon>Copelata</taxon>
        <taxon>Oikopleuridae</taxon>
        <taxon>Oikopleura</taxon>
    </lineage>
</organism>
<feature type="compositionally biased region" description="Polar residues" evidence="1">
    <location>
        <begin position="69"/>
        <end position="80"/>
    </location>
</feature>
<evidence type="ECO:0000256" key="1">
    <source>
        <dbReference type="SAM" id="MobiDB-lite"/>
    </source>
</evidence>
<feature type="compositionally biased region" description="Basic and acidic residues" evidence="1">
    <location>
        <begin position="49"/>
        <end position="68"/>
    </location>
</feature>